<comment type="similarity">
    <text evidence="1">Belongs to the protein kinase superfamily. ADCK protein kinase family.</text>
</comment>
<evidence type="ECO:0000256" key="1">
    <source>
        <dbReference type="ARBA" id="ARBA00009670"/>
    </source>
</evidence>
<sequence length="553" mass="63894">MRFINYNLSWDRNRYSLFARQWDITITILQFSWLLLLDFISKNNRDLQKKKRARWLVKKLIKLGPTFIKIGQALSTRPDLIPLEYVEEFSQLQDRVPPFLSEDAIALIELELGDNIENIFAEFERVPIAAASLGQVHRAKLKTGEKVVVKVQRRGLEQLFQLDFKVLKILIGIGNRFIPSFRKYDLNLIYQEFFEILFAEINYLQEGENADRFRFNFQKEPKIIVPKVYWEYTTKKILTLEYLPGIKINDKEALLKKEIPIKPLIELGICTYLKQLLEDGFFQSDPHPGNMAVNDEGAIIFYDFGAMAEVKGLAKEQMVQTFFAMLQKDTDQVLNTLIYMGLIEPVGDMTAVKRLISFSLTRFLDKPIDVNAFKEISAEIYVMFEQQPFRLPPQLTFIIKALTTLDGIARTLDSNYSLLAASQPFVRNLTRSSNPTNILLLIAREGKNIIQKQLLKPSRLETAFSQFQQRLEQGELQLRSRSLEAERINKSIYLAIKALIYACLSGFSLLGGILLVSTLYHIWAFILFGLTGLFSLFLVRSLFRLIVAEKLLK</sequence>
<evidence type="ECO:0000256" key="2">
    <source>
        <dbReference type="SAM" id="Phobius"/>
    </source>
</evidence>
<dbReference type="SUPFAM" id="SSF56112">
    <property type="entry name" value="Protein kinase-like (PK-like)"/>
    <property type="match status" value="1"/>
</dbReference>
<dbReference type="OrthoDB" id="500486at2"/>
<dbReference type="InterPro" id="IPR011009">
    <property type="entry name" value="Kinase-like_dom_sf"/>
</dbReference>
<feature type="transmembrane region" description="Helical" evidence="2">
    <location>
        <begin position="522"/>
        <end position="543"/>
    </location>
</feature>
<feature type="transmembrane region" description="Helical" evidence="2">
    <location>
        <begin position="491"/>
        <end position="516"/>
    </location>
</feature>
<evidence type="ECO:0000259" key="3">
    <source>
        <dbReference type="Pfam" id="PF03109"/>
    </source>
</evidence>
<dbReference type="STRING" id="755178.Cyan10605_0851"/>
<evidence type="ECO:0000313" key="4">
    <source>
        <dbReference type="EMBL" id="AFZ52983.1"/>
    </source>
</evidence>
<dbReference type="HOGENOM" id="CLU_006533_0_3_3"/>
<organism evidence="4 5">
    <name type="scientific">Cyanobacterium aponinum (strain PCC 10605)</name>
    <dbReference type="NCBI Taxonomy" id="755178"/>
    <lineage>
        <taxon>Bacteria</taxon>
        <taxon>Bacillati</taxon>
        <taxon>Cyanobacteriota</taxon>
        <taxon>Cyanophyceae</taxon>
        <taxon>Oscillatoriophycideae</taxon>
        <taxon>Chroococcales</taxon>
        <taxon>Geminocystaceae</taxon>
        <taxon>Cyanobacterium</taxon>
    </lineage>
</organism>
<dbReference type="InterPro" id="IPR050154">
    <property type="entry name" value="UbiB_kinase"/>
</dbReference>
<proteinExistence type="inferred from homology"/>
<dbReference type="PATRIC" id="fig|755178.3.peg.894"/>
<dbReference type="InterPro" id="IPR004147">
    <property type="entry name" value="ABC1_dom"/>
</dbReference>
<keyword evidence="2" id="KW-0812">Transmembrane</keyword>
<dbReference type="AlphaFoldDB" id="K9Z3M1"/>
<keyword evidence="2" id="KW-0472">Membrane</keyword>
<keyword evidence="2" id="KW-1133">Transmembrane helix</keyword>
<evidence type="ECO:0000313" key="5">
    <source>
        <dbReference type="Proteomes" id="UP000010480"/>
    </source>
</evidence>
<dbReference type="PANTHER" id="PTHR10566">
    <property type="entry name" value="CHAPERONE-ACTIVITY OF BC1 COMPLEX CABC1 -RELATED"/>
    <property type="match status" value="1"/>
</dbReference>
<dbReference type="eggNOG" id="COG0661">
    <property type="taxonomic scope" value="Bacteria"/>
</dbReference>
<feature type="domain" description="ABC1 atypical kinase-like" evidence="3">
    <location>
        <begin position="91"/>
        <end position="335"/>
    </location>
</feature>
<dbReference type="PANTHER" id="PTHR10566:SF113">
    <property type="entry name" value="PROTEIN ACTIVITY OF BC1 COMPLEX KINASE 7, CHLOROPLASTIC"/>
    <property type="match status" value="1"/>
</dbReference>
<dbReference type="KEGG" id="can:Cyan10605_0851"/>
<dbReference type="CDD" id="cd05121">
    <property type="entry name" value="ABC1_ADCK3-like"/>
    <property type="match status" value="1"/>
</dbReference>
<keyword evidence="5" id="KW-1185">Reference proteome</keyword>
<reference evidence="5" key="1">
    <citation type="journal article" date="2013" name="Proc. Natl. Acad. Sci. U.S.A.">
        <title>Improving the coverage of the cyanobacterial phylum using diversity-driven genome sequencing.</title>
        <authorList>
            <person name="Shih P.M."/>
            <person name="Wu D."/>
            <person name="Latifi A."/>
            <person name="Axen S.D."/>
            <person name="Fewer D.P."/>
            <person name="Talla E."/>
            <person name="Calteau A."/>
            <person name="Cai F."/>
            <person name="Tandeau de Marsac N."/>
            <person name="Rippka R."/>
            <person name="Herdman M."/>
            <person name="Sivonen K."/>
            <person name="Coursin T."/>
            <person name="Laurent T."/>
            <person name="Goodwin L."/>
            <person name="Nolan M."/>
            <person name="Davenport K.W."/>
            <person name="Han C.S."/>
            <person name="Rubin E.M."/>
            <person name="Eisen J.A."/>
            <person name="Woyke T."/>
            <person name="Gugger M."/>
            <person name="Kerfeld C.A."/>
        </authorList>
    </citation>
    <scope>NUCLEOTIDE SEQUENCE [LARGE SCALE GENOMIC DNA]</scope>
    <source>
        <strain evidence="5">PCC 10605</strain>
    </source>
</reference>
<dbReference type="Proteomes" id="UP000010480">
    <property type="component" value="Chromosome"/>
</dbReference>
<dbReference type="Pfam" id="PF03109">
    <property type="entry name" value="ABC1"/>
    <property type="match status" value="1"/>
</dbReference>
<gene>
    <name evidence="4" type="ordered locus">Cyan10605_0851</name>
</gene>
<protein>
    <submittedName>
        <fullName evidence="4">ABC-1 domain-containing protein</fullName>
    </submittedName>
</protein>
<accession>K9Z3M1</accession>
<dbReference type="RefSeq" id="WP_015218714.1">
    <property type="nucleotide sequence ID" value="NC_019776.1"/>
</dbReference>
<name>K9Z3M1_CYAAP</name>
<dbReference type="EMBL" id="CP003947">
    <property type="protein sequence ID" value="AFZ52983.1"/>
    <property type="molecule type" value="Genomic_DNA"/>
</dbReference>